<feature type="transmembrane region" description="Helical" evidence="5">
    <location>
        <begin position="83"/>
        <end position="102"/>
    </location>
</feature>
<proteinExistence type="predicted"/>
<gene>
    <name evidence="7" type="ORF">ILT43_13005</name>
</gene>
<organism evidence="7 8">
    <name type="scientific">Sphingomonas longa</name>
    <dbReference type="NCBI Taxonomy" id="2778730"/>
    <lineage>
        <taxon>Bacteria</taxon>
        <taxon>Pseudomonadati</taxon>
        <taxon>Pseudomonadota</taxon>
        <taxon>Alphaproteobacteria</taxon>
        <taxon>Sphingomonadales</taxon>
        <taxon>Sphingomonadaceae</taxon>
        <taxon>Sphingomonas</taxon>
    </lineage>
</organism>
<evidence type="ECO:0000256" key="3">
    <source>
        <dbReference type="ARBA" id="ARBA00022989"/>
    </source>
</evidence>
<evidence type="ECO:0000259" key="6">
    <source>
        <dbReference type="Pfam" id="PF05154"/>
    </source>
</evidence>
<dbReference type="Proteomes" id="UP000763641">
    <property type="component" value="Unassembled WGS sequence"/>
</dbReference>
<evidence type="ECO:0000256" key="2">
    <source>
        <dbReference type="ARBA" id="ARBA00022692"/>
    </source>
</evidence>
<dbReference type="InterPro" id="IPR007829">
    <property type="entry name" value="TM2"/>
</dbReference>
<keyword evidence="4 5" id="KW-0472">Membrane</keyword>
<comment type="subcellular location">
    <subcellularLocation>
        <location evidence="1">Membrane</location>
        <topology evidence="1">Multi-pass membrane protein</topology>
    </subcellularLocation>
</comment>
<name>A0ABS2D8Q2_9SPHN</name>
<accession>A0ABS2D8Q2</accession>
<evidence type="ECO:0000256" key="1">
    <source>
        <dbReference type="ARBA" id="ARBA00004141"/>
    </source>
</evidence>
<comment type="caution">
    <text evidence="7">The sequence shown here is derived from an EMBL/GenBank/DDBJ whole genome shotgun (WGS) entry which is preliminary data.</text>
</comment>
<evidence type="ECO:0000313" key="8">
    <source>
        <dbReference type="Proteomes" id="UP000763641"/>
    </source>
</evidence>
<protein>
    <submittedName>
        <fullName evidence="7">TM2 domain-containing protein</fullName>
    </submittedName>
</protein>
<reference evidence="7 8" key="1">
    <citation type="submission" date="2020-12" db="EMBL/GenBank/DDBJ databases">
        <title>Sphingomonas sp.</title>
        <authorList>
            <person name="Kim M.K."/>
        </authorList>
    </citation>
    <scope>NUCLEOTIDE SEQUENCE [LARGE SCALE GENOMIC DNA]</scope>
    <source>
        <strain evidence="7 8">BT552</strain>
    </source>
</reference>
<keyword evidence="3 5" id="KW-1133">Transmembrane helix</keyword>
<dbReference type="EMBL" id="JAFEMC010000003">
    <property type="protein sequence ID" value="MBM6577295.1"/>
    <property type="molecule type" value="Genomic_DNA"/>
</dbReference>
<feature type="transmembrane region" description="Helical" evidence="5">
    <location>
        <begin position="108"/>
        <end position="130"/>
    </location>
</feature>
<keyword evidence="2 5" id="KW-0812">Transmembrane</keyword>
<evidence type="ECO:0000256" key="5">
    <source>
        <dbReference type="SAM" id="Phobius"/>
    </source>
</evidence>
<feature type="domain" description="TM2" evidence="6">
    <location>
        <begin position="79"/>
        <end position="133"/>
    </location>
</feature>
<evidence type="ECO:0000313" key="7">
    <source>
        <dbReference type="EMBL" id="MBM6577295.1"/>
    </source>
</evidence>
<sequence length="149" mass="16164">MRGQVLGVDARTGAGQVAGDDGRRYTFGPDDWADRGEPAIGAYVDFETADTRALSIFPLPTAAQAVAVPAATPPRPRTDRNKFVAAIIAFLFGTLGIHRFYLGRTGSGIAMLVLTCTLVGLIVTGPWALIDTIRYLIMSEDEFAERYRR</sequence>
<evidence type="ECO:0000256" key="4">
    <source>
        <dbReference type="ARBA" id="ARBA00023136"/>
    </source>
</evidence>
<dbReference type="RefSeq" id="WP_204199388.1">
    <property type="nucleotide sequence ID" value="NZ_JAFEMC010000003.1"/>
</dbReference>
<keyword evidence="8" id="KW-1185">Reference proteome</keyword>
<dbReference type="Pfam" id="PF05154">
    <property type="entry name" value="TM2"/>
    <property type="match status" value="1"/>
</dbReference>